<reference evidence="2" key="1">
    <citation type="submission" date="2021-12" db="EMBL/GenBank/DDBJ databases">
        <authorList>
            <person name="King R."/>
        </authorList>
    </citation>
    <scope>NUCLEOTIDE SEQUENCE</scope>
</reference>
<feature type="signal peptide" evidence="1">
    <location>
        <begin position="1"/>
        <end position="18"/>
    </location>
</feature>
<dbReference type="OrthoDB" id="6351704at2759"/>
<organism evidence="2 3">
    <name type="scientific">Diatraea saccharalis</name>
    <name type="common">sugarcane borer</name>
    <dbReference type="NCBI Taxonomy" id="40085"/>
    <lineage>
        <taxon>Eukaryota</taxon>
        <taxon>Metazoa</taxon>
        <taxon>Ecdysozoa</taxon>
        <taxon>Arthropoda</taxon>
        <taxon>Hexapoda</taxon>
        <taxon>Insecta</taxon>
        <taxon>Pterygota</taxon>
        <taxon>Neoptera</taxon>
        <taxon>Endopterygota</taxon>
        <taxon>Lepidoptera</taxon>
        <taxon>Glossata</taxon>
        <taxon>Ditrysia</taxon>
        <taxon>Pyraloidea</taxon>
        <taxon>Crambidae</taxon>
        <taxon>Crambinae</taxon>
        <taxon>Diatraea</taxon>
    </lineage>
</organism>
<evidence type="ECO:0000313" key="3">
    <source>
        <dbReference type="Proteomes" id="UP001153714"/>
    </source>
</evidence>
<evidence type="ECO:0000313" key="2">
    <source>
        <dbReference type="EMBL" id="CAG9788343.1"/>
    </source>
</evidence>
<protein>
    <submittedName>
        <fullName evidence="2">Uncharacterized protein</fullName>
    </submittedName>
</protein>
<dbReference type="EMBL" id="OU893350">
    <property type="protein sequence ID" value="CAG9788343.1"/>
    <property type="molecule type" value="Genomic_DNA"/>
</dbReference>
<reference evidence="2" key="2">
    <citation type="submission" date="2022-10" db="EMBL/GenBank/DDBJ databases">
        <authorList>
            <consortium name="ENA_rothamsted_submissions"/>
            <consortium name="culmorum"/>
            <person name="King R."/>
        </authorList>
    </citation>
    <scope>NUCLEOTIDE SEQUENCE</scope>
</reference>
<proteinExistence type="predicted"/>
<dbReference type="AlphaFoldDB" id="A0A9N9R2W9"/>
<accession>A0A9N9R2W9</accession>
<dbReference type="Proteomes" id="UP001153714">
    <property type="component" value="Chromosome 19"/>
</dbReference>
<name>A0A9N9R2W9_9NEOP</name>
<keyword evidence="1" id="KW-0732">Signal</keyword>
<keyword evidence="3" id="KW-1185">Reference proteome</keyword>
<feature type="chain" id="PRO_5040384893" evidence="1">
    <location>
        <begin position="19"/>
        <end position="106"/>
    </location>
</feature>
<sequence length="106" mass="11967">MWRGILLACSMYVAVVTGQVRPNRVVDVVTTCDKGALIATIHMEQPFKGIIFSKDFSRECRVQGIKELCAHSELLGQCIKGSINYRKMRFLWGRIGISKIDEISFS</sequence>
<gene>
    <name evidence="2" type="ORF">DIATSA_LOCUS6149</name>
</gene>
<evidence type="ECO:0000256" key="1">
    <source>
        <dbReference type="SAM" id="SignalP"/>
    </source>
</evidence>